<organism evidence="2 3">
    <name type="scientific">Lipingzhangella halophila</name>
    <dbReference type="NCBI Taxonomy" id="1783352"/>
    <lineage>
        <taxon>Bacteria</taxon>
        <taxon>Bacillati</taxon>
        <taxon>Actinomycetota</taxon>
        <taxon>Actinomycetes</taxon>
        <taxon>Streptosporangiales</taxon>
        <taxon>Nocardiopsidaceae</taxon>
        <taxon>Lipingzhangella</taxon>
    </lineage>
</organism>
<protein>
    <recommendedName>
        <fullName evidence="1">Styrene monooxygenase StyA putative substrate binding domain-containing protein</fullName>
    </recommendedName>
</protein>
<dbReference type="SUPFAM" id="SSF51905">
    <property type="entry name" value="FAD/NAD(P)-binding domain"/>
    <property type="match status" value="1"/>
</dbReference>
<accession>A0A7W7RDS5</accession>
<dbReference type="Proteomes" id="UP000523007">
    <property type="component" value="Unassembled WGS sequence"/>
</dbReference>
<feature type="domain" description="Styrene monooxygenase StyA putative substrate binding" evidence="1">
    <location>
        <begin position="148"/>
        <end position="256"/>
    </location>
</feature>
<comment type="caution">
    <text evidence="2">The sequence shown here is derived from an EMBL/GenBank/DDBJ whole genome shotgun (WGS) entry which is preliminary data.</text>
</comment>
<name>A0A7W7RDS5_9ACTN</name>
<dbReference type="Pfam" id="PF17885">
    <property type="entry name" value="Smoa_sbd"/>
    <property type="match status" value="1"/>
</dbReference>
<dbReference type="PRINTS" id="PR00420">
    <property type="entry name" value="RNGMNOXGNASE"/>
</dbReference>
<evidence type="ECO:0000259" key="1">
    <source>
        <dbReference type="Pfam" id="PF17885"/>
    </source>
</evidence>
<gene>
    <name evidence="2" type="ORF">F4561_000920</name>
</gene>
<evidence type="ECO:0000313" key="3">
    <source>
        <dbReference type="Proteomes" id="UP000523007"/>
    </source>
</evidence>
<evidence type="ECO:0000313" key="2">
    <source>
        <dbReference type="EMBL" id="MBB4930100.1"/>
    </source>
</evidence>
<dbReference type="RefSeq" id="WP_184575071.1">
    <property type="nucleotide sequence ID" value="NZ_JACHJT010000001.1"/>
</dbReference>
<dbReference type="AlphaFoldDB" id="A0A7W7RDS5"/>
<reference evidence="2 3" key="1">
    <citation type="submission" date="2020-08" db="EMBL/GenBank/DDBJ databases">
        <title>Sequencing the genomes of 1000 actinobacteria strains.</title>
        <authorList>
            <person name="Klenk H.-P."/>
        </authorList>
    </citation>
    <scope>NUCLEOTIDE SEQUENCE [LARGE SCALE GENOMIC DNA]</scope>
    <source>
        <strain evidence="2 3">DSM 102030</strain>
    </source>
</reference>
<dbReference type="InterPro" id="IPR036188">
    <property type="entry name" value="FAD/NAD-bd_sf"/>
</dbReference>
<sequence>MRKVLIVGAGQSGLNLAHGLLDHGYDVTVITSQTSEEIRNGRPAITQLTYPTVLEYERALHLDFWASQAPQVGRAKLHIHPVSGPASHKIAGNFANGGYAVSVDRRVKMADWLEYFEDRGGKVVIHGVTLSDLDYFSRMFDLVIVAVGFGELGALFEPDPDRFSGARPRELAQATVYNVADDPGEPESIGWIGTSAEVGNVCLFPVLTSHGPCHSLFVANKRDGAKGNWSDQPGPAEQWRRMKDLLQRSMPEYYERVRDAELIDGKSTLIQELTPQIRKPVATLPSGGRVLGIADVVITSDPFAMQGWNNSTQCAKSYLESIVERGDRPFDDEFLKDMFERFWLYGHDAELWSEAVSSFWEVTPPAHFQEVHEAATVYPEVADRWIQGWDNPPSFRDWLYDPEGARKFLDEVKAIHNS</sequence>
<proteinExistence type="predicted"/>
<keyword evidence="3" id="KW-1185">Reference proteome</keyword>
<dbReference type="EMBL" id="JACHJT010000001">
    <property type="protein sequence ID" value="MBB4930100.1"/>
    <property type="molecule type" value="Genomic_DNA"/>
</dbReference>
<dbReference type="InterPro" id="IPR041654">
    <property type="entry name" value="StyA_sbd"/>
</dbReference>
<dbReference type="Gene3D" id="3.50.50.60">
    <property type="entry name" value="FAD/NAD(P)-binding domain"/>
    <property type="match status" value="3"/>
</dbReference>